<feature type="transmembrane region" description="Helical" evidence="5">
    <location>
        <begin position="171"/>
        <end position="193"/>
    </location>
</feature>
<dbReference type="Pfam" id="PF03595">
    <property type="entry name" value="SLAC1"/>
    <property type="match status" value="1"/>
</dbReference>
<evidence type="ECO:0000313" key="6">
    <source>
        <dbReference type="EMBL" id="MBQ0936398.1"/>
    </source>
</evidence>
<feature type="transmembrane region" description="Helical" evidence="5">
    <location>
        <begin position="287"/>
        <end position="308"/>
    </location>
</feature>
<reference evidence="6 7" key="1">
    <citation type="submission" date="2021-04" db="EMBL/GenBank/DDBJ databases">
        <title>The genome sequence of type strain Ideonella paludis KCTC 32238.</title>
        <authorList>
            <person name="Liu Y."/>
        </authorList>
    </citation>
    <scope>NUCLEOTIDE SEQUENCE [LARGE SCALE GENOMIC DNA]</scope>
    <source>
        <strain evidence="6 7">KCTC 32238</strain>
    </source>
</reference>
<accession>A0ABS5DZ11</accession>
<feature type="transmembrane region" description="Helical" evidence="5">
    <location>
        <begin position="263"/>
        <end position="281"/>
    </location>
</feature>
<dbReference type="PANTHER" id="PTHR37955:SF1">
    <property type="entry name" value="DEP DOMAIN-CONTAINING PROTEIN"/>
    <property type="match status" value="1"/>
</dbReference>
<protein>
    <submittedName>
        <fullName evidence="6">SLAC1 anion channel family protein</fullName>
    </submittedName>
</protein>
<keyword evidence="3 5" id="KW-1133">Transmembrane helix</keyword>
<sequence>MTSSNAPLKFLHPGWFTMVMGVAGLSLAWHRAEGLMGEMASGIALVLGALAALIFIVLAAGTLLRLQRHPEAWQEDLRHPVRHAFVATLPISLMLLATVGVALFGPSAVAAGLWWVGSVGQLGVTFWVLARWWQPKAQGGLQWPAVTPALFIPIVGNVLAPLGGVPLGHELWATAQLGVGVLFWPVVWTLLMARILVQGAWPDRLLPMNFIFIAPPAVVGLAVLQLGAPAQGGWLLWGMALFVAAWVASLAPRLRALPFALPHWGVSFPLTALTALTLRLATPGSALAVLGPLLLALSTLVILSLLMATWRGLRAGTLLAPEPVAAIVPVAAPAG</sequence>
<dbReference type="CDD" id="cd09323">
    <property type="entry name" value="TDT_SLAC1_like"/>
    <property type="match status" value="1"/>
</dbReference>
<keyword evidence="2 5" id="KW-0812">Transmembrane</keyword>
<dbReference type="Proteomes" id="UP000672097">
    <property type="component" value="Unassembled WGS sequence"/>
</dbReference>
<evidence type="ECO:0000256" key="4">
    <source>
        <dbReference type="ARBA" id="ARBA00023136"/>
    </source>
</evidence>
<gene>
    <name evidence="6" type="ORF">KAK11_13740</name>
</gene>
<feature type="transmembrane region" description="Helical" evidence="5">
    <location>
        <begin position="145"/>
        <end position="165"/>
    </location>
</feature>
<dbReference type="InterPro" id="IPR038665">
    <property type="entry name" value="Voltage-dep_anion_channel_sf"/>
</dbReference>
<organism evidence="6 7">
    <name type="scientific">Ideonella paludis</name>
    <dbReference type="NCBI Taxonomy" id="1233411"/>
    <lineage>
        <taxon>Bacteria</taxon>
        <taxon>Pseudomonadati</taxon>
        <taxon>Pseudomonadota</taxon>
        <taxon>Betaproteobacteria</taxon>
        <taxon>Burkholderiales</taxon>
        <taxon>Sphaerotilaceae</taxon>
        <taxon>Ideonella</taxon>
    </lineage>
</organism>
<comment type="subcellular location">
    <subcellularLocation>
        <location evidence="1">Membrane</location>
        <topology evidence="1">Multi-pass membrane protein</topology>
    </subcellularLocation>
</comment>
<feature type="transmembrane region" description="Helical" evidence="5">
    <location>
        <begin position="42"/>
        <end position="64"/>
    </location>
</feature>
<dbReference type="InterPro" id="IPR052951">
    <property type="entry name" value="Tellurite_res_ion_channel"/>
</dbReference>
<evidence type="ECO:0000256" key="2">
    <source>
        <dbReference type="ARBA" id="ARBA00022692"/>
    </source>
</evidence>
<name>A0ABS5DZ11_9BURK</name>
<evidence type="ECO:0000256" key="3">
    <source>
        <dbReference type="ARBA" id="ARBA00022989"/>
    </source>
</evidence>
<dbReference type="RefSeq" id="WP_210809753.1">
    <property type="nucleotide sequence ID" value="NZ_JAGQDG010000005.1"/>
</dbReference>
<dbReference type="InterPro" id="IPR004695">
    <property type="entry name" value="SLAC1/Mae1/Ssu1/TehA"/>
</dbReference>
<keyword evidence="7" id="KW-1185">Reference proteome</keyword>
<evidence type="ECO:0000256" key="1">
    <source>
        <dbReference type="ARBA" id="ARBA00004141"/>
    </source>
</evidence>
<dbReference type="EMBL" id="JAGQDG010000005">
    <property type="protein sequence ID" value="MBQ0936398.1"/>
    <property type="molecule type" value="Genomic_DNA"/>
</dbReference>
<keyword evidence="4 5" id="KW-0472">Membrane</keyword>
<dbReference type="Gene3D" id="1.50.10.150">
    <property type="entry name" value="Voltage-dependent anion channel"/>
    <property type="match status" value="1"/>
</dbReference>
<feature type="transmembrane region" description="Helical" evidence="5">
    <location>
        <begin position="205"/>
        <end position="228"/>
    </location>
</feature>
<evidence type="ECO:0000256" key="5">
    <source>
        <dbReference type="SAM" id="Phobius"/>
    </source>
</evidence>
<feature type="transmembrane region" description="Helical" evidence="5">
    <location>
        <begin position="234"/>
        <end position="251"/>
    </location>
</feature>
<proteinExistence type="predicted"/>
<dbReference type="PANTHER" id="PTHR37955">
    <property type="entry name" value="TELLURITE RESISTANCE PROTEIN TEHA"/>
    <property type="match status" value="1"/>
</dbReference>
<feature type="transmembrane region" description="Helical" evidence="5">
    <location>
        <begin position="12"/>
        <end position="30"/>
    </location>
</feature>
<feature type="transmembrane region" description="Helical" evidence="5">
    <location>
        <begin position="84"/>
        <end position="106"/>
    </location>
</feature>
<comment type="caution">
    <text evidence="6">The sequence shown here is derived from an EMBL/GenBank/DDBJ whole genome shotgun (WGS) entry which is preliminary data.</text>
</comment>
<feature type="transmembrane region" description="Helical" evidence="5">
    <location>
        <begin position="112"/>
        <end position="133"/>
    </location>
</feature>
<evidence type="ECO:0000313" key="7">
    <source>
        <dbReference type="Proteomes" id="UP000672097"/>
    </source>
</evidence>